<dbReference type="InterPro" id="IPR013325">
    <property type="entry name" value="RNA_pol_sigma_r2"/>
</dbReference>
<evidence type="ECO:0000256" key="1">
    <source>
        <dbReference type="ARBA" id="ARBA00010641"/>
    </source>
</evidence>
<dbReference type="Gene3D" id="1.10.10.10">
    <property type="entry name" value="Winged helix-like DNA-binding domain superfamily/Winged helix DNA-binding domain"/>
    <property type="match status" value="1"/>
</dbReference>
<feature type="domain" description="RNA polymerase sigma factor 70 region 4 type 2" evidence="6">
    <location>
        <begin position="123"/>
        <end position="175"/>
    </location>
</feature>
<dbReference type="GO" id="GO:0003677">
    <property type="term" value="F:DNA binding"/>
    <property type="evidence" value="ECO:0007669"/>
    <property type="project" value="InterPro"/>
</dbReference>
<keyword evidence="4" id="KW-0804">Transcription</keyword>
<evidence type="ECO:0000313" key="8">
    <source>
        <dbReference type="Proteomes" id="UP000036923"/>
    </source>
</evidence>
<keyword evidence="8" id="KW-1185">Reference proteome</keyword>
<keyword evidence="2" id="KW-0805">Transcription regulation</keyword>
<dbReference type="InterPro" id="IPR039425">
    <property type="entry name" value="RNA_pol_sigma-70-like"/>
</dbReference>
<dbReference type="NCBIfam" id="TIGR02937">
    <property type="entry name" value="sigma70-ECF"/>
    <property type="match status" value="1"/>
</dbReference>
<dbReference type="GO" id="GO:0006352">
    <property type="term" value="P:DNA-templated transcription initiation"/>
    <property type="evidence" value="ECO:0007669"/>
    <property type="project" value="InterPro"/>
</dbReference>
<evidence type="ECO:0000313" key="7">
    <source>
        <dbReference type="EMBL" id="KNY29403.1"/>
    </source>
</evidence>
<proteinExistence type="inferred from homology"/>
<dbReference type="STRING" id="398512.Bccel_4677"/>
<comment type="caution">
    <text evidence="7">The sequence shown here is derived from an EMBL/GenBank/DDBJ whole genome shotgun (WGS) entry which is preliminary data.</text>
</comment>
<dbReference type="InterPro" id="IPR013324">
    <property type="entry name" value="RNA_pol_sigma_r3/r4-like"/>
</dbReference>
<dbReference type="InterPro" id="IPR007627">
    <property type="entry name" value="RNA_pol_sigma70_r2"/>
</dbReference>
<evidence type="ECO:0000256" key="4">
    <source>
        <dbReference type="ARBA" id="ARBA00023163"/>
    </source>
</evidence>
<dbReference type="EMBL" id="LGTC01000001">
    <property type="protein sequence ID" value="KNY29403.1"/>
    <property type="molecule type" value="Genomic_DNA"/>
</dbReference>
<dbReference type="OrthoDB" id="9795666at2"/>
<dbReference type="InterPro" id="IPR014284">
    <property type="entry name" value="RNA_pol_sigma-70_dom"/>
</dbReference>
<dbReference type="CDD" id="cd06171">
    <property type="entry name" value="Sigma70_r4"/>
    <property type="match status" value="1"/>
</dbReference>
<dbReference type="PATRIC" id="fig|398512.5.peg.4901"/>
<gene>
    <name evidence="7" type="ORF">Bccel_4677</name>
</gene>
<dbReference type="PANTHER" id="PTHR43133:SF51">
    <property type="entry name" value="RNA POLYMERASE SIGMA FACTOR"/>
    <property type="match status" value="1"/>
</dbReference>
<protein>
    <submittedName>
        <fullName evidence="7">RNA polymerase, sigma-24 subunit, RpoE, ECF subfamily</fullName>
    </submittedName>
</protein>
<name>A0A0L6JUA5_9FIRM</name>
<evidence type="ECO:0000256" key="2">
    <source>
        <dbReference type="ARBA" id="ARBA00023015"/>
    </source>
</evidence>
<dbReference type="GO" id="GO:0016987">
    <property type="term" value="F:sigma factor activity"/>
    <property type="evidence" value="ECO:0007669"/>
    <property type="project" value="UniProtKB-KW"/>
</dbReference>
<dbReference type="AlphaFoldDB" id="A0A0L6JUA5"/>
<dbReference type="Proteomes" id="UP000036923">
    <property type="component" value="Unassembled WGS sequence"/>
</dbReference>
<organism evidence="7 8">
    <name type="scientific">Pseudobacteroides cellulosolvens ATCC 35603 = DSM 2933</name>
    <dbReference type="NCBI Taxonomy" id="398512"/>
    <lineage>
        <taxon>Bacteria</taxon>
        <taxon>Bacillati</taxon>
        <taxon>Bacillota</taxon>
        <taxon>Clostridia</taxon>
        <taxon>Eubacteriales</taxon>
        <taxon>Oscillospiraceae</taxon>
        <taxon>Pseudobacteroides</taxon>
    </lineage>
</organism>
<evidence type="ECO:0000259" key="5">
    <source>
        <dbReference type="Pfam" id="PF04542"/>
    </source>
</evidence>
<reference evidence="8" key="1">
    <citation type="submission" date="2015-07" db="EMBL/GenBank/DDBJ databases">
        <title>Near-Complete Genome Sequence of the Cellulolytic Bacterium Bacteroides (Pseudobacteroides) cellulosolvens ATCC 35603.</title>
        <authorList>
            <person name="Dassa B."/>
            <person name="Utturkar S.M."/>
            <person name="Klingeman D.M."/>
            <person name="Hurt R.A."/>
            <person name="Keller M."/>
            <person name="Xu J."/>
            <person name="Reddy Y.H.K."/>
            <person name="Borovok I."/>
            <person name="Grinberg I.R."/>
            <person name="Lamed R."/>
            <person name="Zhivin O."/>
            <person name="Bayer E.A."/>
            <person name="Brown S.D."/>
        </authorList>
    </citation>
    <scope>NUCLEOTIDE SEQUENCE [LARGE SCALE GENOMIC DNA]</scope>
    <source>
        <strain evidence="8">DSM 2933</strain>
    </source>
</reference>
<evidence type="ECO:0000259" key="6">
    <source>
        <dbReference type="Pfam" id="PF08281"/>
    </source>
</evidence>
<dbReference type="RefSeq" id="WP_036935619.1">
    <property type="nucleotide sequence ID" value="NZ_JQKC01000001.1"/>
</dbReference>
<dbReference type="Pfam" id="PF08281">
    <property type="entry name" value="Sigma70_r4_2"/>
    <property type="match status" value="1"/>
</dbReference>
<dbReference type="Pfam" id="PF04542">
    <property type="entry name" value="Sigma70_r2"/>
    <property type="match status" value="1"/>
</dbReference>
<dbReference type="InterPro" id="IPR036388">
    <property type="entry name" value="WH-like_DNA-bd_sf"/>
</dbReference>
<dbReference type="Gene3D" id="1.10.1740.10">
    <property type="match status" value="1"/>
</dbReference>
<dbReference type="InterPro" id="IPR013249">
    <property type="entry name" value="RNA_pol_sigma70_r4_t2"/>
</dbReference>
<feature type="domain" description="RNA polymerase sigma-70 region 2" evidence="5">
    <location>
        <begin position="24"/>
        <end position="81"/>
    </location>
</feature>
<keyword evidence="3" id="KW-0731">Sigma factor</keyword>
<evidence type="ECO:0000256" key="3">
    <source>
        <dbReference type="ARBA" id="ARBA00023082"/>
    </source>
</evidence>
<dbReference type="eggNOG" id="COG1595">
    <property type="taxonomic scope" value="Bacteria"/>
</dbReference>
<dbReference type="SUPFAM" id="SSF88946">
    <property type="entry name" value="Sigma2 domain of RNA polymerase sigma factors"/>
    <property type="match status" value="1"/>
</dbReference>
<dbReference type="SUPFAM" id="SSF88659">
    <property type="entry name" value="Sigma3 and sigma4 domains of RNA polymerase sigma factors"/>
    <property type="match status" value="1"/>
</dbReference>
<sequence length="199" mass="23354">MDRTDQRELINRCQLGDLGSFEKLYELYRYKAMGTAYLIGGSRNIAEDIVQEAFVICYYQIKKLKNPDIFNIWFYRILVRVGWRMATKHKSHIDLKNTDSEQKDITCDSSRIESFADISHDRLIVRDAVKKLPPTLKTIVILYYFNELTTKEIAKILDLFQGTVKSRLHKARKLLEKELGNSFKKETVNNRKELGLNEK</sequence>
<accession>A0A0L6JUA5</accession>
<comment type="similarity">
    <text evidence="1">Belongs to the sigma-70 factor family. ECF subfamily.</text>
</comment>
<dbReference type="PANTHER" id="PTHR43133">
    <property type="entry name" value="RNA POLYMERASE ECF-TYPE SIGMA FACTO"/>
    <property type="match status" value="1"/>
</dbReference>